<feature type="compositionally biased region" description="Basic and acidic residues" evidence="5">
    <location>
        <begin position="92"/>
        <end position="103"/>
    </location>
</feature>
<accession>A0A8C6HSU4</accession>
<evidence type="ECO:0000313" key="7">
    <source>
        <dbReference type="Proteomes" id="UP000694415"/>
    </source>
</evidence>
<dbReference type="Proteomes" id="UP000694415">
    <property type="component" value="Unplaced"/>
</dbReference>
<protein>
    <recommendedName>
        <fullName evidence="8">High mobility group nucleosome-binding domain-containing protein 5</fullName>
    </recommendedName>
</protein>
<dbReference type="AlphaFoldDB" id="A0A8C6HSU4"/>
<dbReference type="Ensembl" id="ENSMSIT00000032028.1">
    <property type="protein sequence ID" value="ENSMSIP00000025373.1"/>
    <property type="gene ID" value="ENSMSIG00000021445.1"/>
</dbReference>
<evidence type="ECO:0000256" key="2">
    <source>
        <dbReference type="ARBA" id="ARBA00007696"/>
    </source>
</evidence>
<evidence type="ECO:0000256" key="1">
    <source>
        <dbReference type="ARBA" id="ARBA00004123"/>
    </source>
</evidence>
<dbReference type="GO" id="GO:0031492">
    <property type="term" value="F:nucleosomal DNA binding"/>
    <property type="evidence" value="ECO:0007669"/>
    <property type="project" value="InterPro"/>
</dbReference>
<keyword evidence="7" id="KW-1185">Reference proteome</keyword>
<feature type="region of interest" description="Disordered" evidence="5">
    <location>
        <begin position="1"/>
        <end position="24"/>
    </location>
</feature>
<name>A0A8C6HSU4_MUSSI</name>
<evidence type="ECO:0000256" key="5">
    <source>
        <dbReference type="SAM" id="MobiDB-lite"/>
    </source>
</evidence>
<dbReference type="GeneTree" id="ENSGT00730000111570"/>
<reference evidence="6" key="1">
    <citation type="submission" date="2025-08" db="UniProtKB">
        <authorList>
            <consortium name="Ensembl"/>
        </authorList>
    </citation>
    <scope>IDENTIFICATION</scope>
</reference>
<feature type="compositionally biased region" description="Basic and acidic residues" evidence="5">
    <location>
        <begin position="110"/>
        <end position="126"/>
    </location>
</feature>
<dbReference type="PANTHER" id="PTHR23145">
    <property type="entry name" value="NUCLEOSOMAL BINDING PROTEIN 1"/>
    <property type="match status" value="1"/>
</dbReference>
<dbReference type="SMART" id="SM00527">
    <property type="entry name" value="HMG17"/>
    <property type="match status" value="1"/>
</dbReference>
<feature type="compositionally biased region" description="Basic residues" evidence="5">
    <location>
        <begin position="154"/>
        <end position="166"/>
    </location>
</feature>
<dbReference type="GO" id="GO:0005634">
    <property type="term" value="C:nucleus"/>
    <property type="evidence" value="ECO:0007669"/>
    <property type="project" value="UniProtKB-SubCell"/>
</dbReference>
<evidence type="ECO:0000256" key="3">
    <source>
        <dbReference type="ARBA" id="ARBA00023125"/>
    </source>
</evidence>
<dbReference type="PANTHER" id="PTHR23145:SF6">
    <property type="entry name" value="HIGH MOBILITY GROUP NUCLEOSOME-BINDING DOMAIN-CONTAINING PROTEIN 5"/>
    <property type="match status" value="1"/>
</dbReference>
<dbReference type="InterPro" id="IPR000079">
    <property type="entry name" value="HMGN_fam"/>
</dbReference>
<evidence type="ECO:0008006" key="8">
    <source>
        <dbReference type="Google" id="ProtNLM"/>
    </source>
</evidence>
<dbReference type="Pfam" id="PF01101">
    <property type="entry name" value="HMG14_17"/>
    <property type="match status" value="1"/>
</dbReference>
<comment type="similarity">
    <text evidence="2">Belongs to the HMGN family.</text>
</comment>
<feature type="region of interest" description="Disordered" evidence="5">
    <location>
        <begin position="38"/>
        <end position="166"/>
    </location>
</feature>
<dbReference type="InterPro" id="IPR040164">
    <property type="entry name" value="HMGN5"/>
</dbReference>
<keyword evidence="3" id="KW-0238">DNA-binding</keyword>
<dbReference type="GO" id="GO:0006325">
    <property type="term" value="P:chromatin organization"/>
    <property type="evidence" value="ECO:0007669"/>
    <property type="project" value="InterPro"/>
</dbReference>
<reference evidence="6" key="2">
    <citation type="submission" date="2025-09" db="UniProtKB">
        <authorList>
            <consortium name="Ensembl"/>
        </authorList>
    </citation>
    <scope>IDENTIFICATION</scope>
</reference>
<evidence type="ECO:0000256" key="4">
    <source>
        <dbReference type="ARBA" id="ARBA00023242"/>
    </source>
</evidence>
<proteinExistence type="inferred from homology"/>
<dbReference type="GO" id="GO:0000785">
    <property type="term" value="C:chromatin"/>
    <property type="evidence" value="ECO:0007669"/>
    <property type="project" value="InterPro"/>
</dbReference>
<comment type="subcellular location">
    <subcellularLocation>
        <location evidence="1">Nucleus</location>
    </subcellularLocation>
</comment>
<evidence type="ECO:0000313" key="6">
    <source>
        <dbReference type="Ensembl" id="ENSMSIP00000025373.1"/>
    </source>
</evidence>
<organism evidence="6 7">
    <name type="scientific">Mus spicilegus</name>
    <name type="common">Mound-building mouse</name>
    <dbReference type="NCBI Taxonomy" id="10103"/>
    <lineage>
        <taxon>Eukaryota</taxon>
        <taxon>Metazoa</taxon>
        <taxon>Chordata</taxon>
        <taxon>Craniata</taxon>
        <taxon>Vertebrata</taxon>
        <taxon>Euteleostomi</taxon>
        <taxon>Mammalia</taxon>
        <taxon>Eutheria</taxon>
        <taxon>Euarchontoglires</taxon>
        <taxon>Glires</taxon>
        <taxon>Rodentia</taxon>
        <taxon>Myomorpha</taxon>
        <taxon>Muroidea</taxon>
        <taxon>Muridae</taxon>
        <taxon>Murinae</taxon>
        <taxon>Mus</taxon>
        <taxon>Mus</taxon>
    </lineage>
</organism>
<sequence length="166" mass="18490">MPKRKVAGDTSQEPKRRSAGLSPMPVTFTLELKHKIAPTSRKAKTTNVMKESKDAGTIPIPETEPEDVKEECNVENAENGEAKIIEAPIPKMEAEEVKEHVNEDTEEDGGEKKEAVAAEGKDDKLEANIQDVEKDEDGKEHEDTGEEVEDGKNGRRRRPKRETRCS</sequence>
<keyword evidence="4" id="KW-0539">Nucleus</keyword>